<dbReference type="EMBL" id="JAMFTS010000004">
    <property type="protein sequence ID" value="KAJ4758784.1"/>
    <property type="molecule type" value="Genomic_DNA"/>
</dbReference>
<dbReference type="Gene3D" id="3.30.70.270">
    <property type="match status" value="1"/>
</dbReference>
<dbReference type="SUPFAM" id="SSF50630">
    <property type="entry name" value="Acid proteases"/>
    <property type="match status" value="1"/>
</dbReference>
<keyword evidence="6" id="KW-1185">Reference proteome</keyword>
<evidence type="ECO:0000259" key="2">
    <source>
        <dbReference type="PROSITE" id="PS50174"/>
    </source>
</evidence>
<evidence type="ECO:0000256" key="1">
    <source>
        <dbReference type="SAM" id="MobiDB-lite"/>
    </source>
</evidence>
<dbReference type="GO" id="GO:0015074">
    <property type="term" value="P:DNA integration"/>
    <property type="evidence" value="ECO:0007669"/>
    <property type="project" value="InterPro"/>
</dbReference>
<dbReference type="Pfam" id="PF03732">
    <property type="entry name" value="Retrotrans_gag"/>
    <property type="match status" value="1"/>
</dbReference>
<feature type="domain" description="G-patch" evidence="2">
    <location>
        <begin position="891"/>
        <end position="937"/>
    </location>
</feature>
<dbReference type="InterPro" id="IPR053134">
    <property type="entry name" value="RNA-dir_DNA_polymerase"/>
</dbReference>
<protein>
    <submittedName>
        <fullName evidence="5">Gag/pol polyprotein</fullName>
    </submittedName>
</protein>
<dbReference type="CDD" id="cd01647">
    <property type="entry name" value="RT_LTR"/>
    <property type="match status" value="1"/>
</dbReference>
<evidence type="ECO:0000259" key="3">
    <source>
        <dbReference type="PROSITE" id="PS50878"/>
    </source>
</evidence>
<dbReference type="PROSITE" id="PS50994">
    <property type="entry name" value="INTEGRASE"/>
    <property type="match status" value="1"/>
</dbReference>
<dbReference type="PANTHER" id="PTHR24559:SF457">
    <property type="entry name" value="RNA-DIRECTED DNA POLYMERASE HOMOLOG"/>
    <property type="match status" value="1"/>
</dbReference>
<evidence type="ECO:0000313" key="6">
    <source>
        <dbReference type="Proteomes" id="UP001140206"/>
    </source>
</evidence>
<feature type="region of interest" description="Disordered" evidence="1">
    <location>
        <begin position="1"/>
        <end position="26"/>
    </location>
</feature>
<dbReference type="Gene3D" id="3.10.10.10">
    <property type="entry name" value="HIV Type 1 Reverse Transcriptase, subunit A, domain 1"/>
    <property type="match status" value="1"/>
</dbReference>
<dbReference type="InterPro" id="IPR001584">
    <property type="entry name" value="Integrase_cat-core"/>
</dbReference>
<feature type="region of interest" description="Disordered" evidence="1">
    <location>
        <begin position="58"/>
        <end position="77"/>
    </location>
</feature>
<feature type="region of interest" description="Disordered" evidence="1">
    <location>
        <begin position="1007"/>
        <end position="1037"/>
    </location>
</feature>
<feature type="domain" description="Reverse transcriptase" evidence="3">
    <location>
        <begin position="1190"/>
        <end position="1369"/>
    </location>
</feature>
<dbReference type="Proteomes" id="UP001140206">
    <property type="component" value="Chromosome 4"/>
</dbReference>
<dbReference type="SUPFAM" id="SSF56672">
    <property type="entry name" value="DNA/RNA polymerases"/>
    <property type="match status" value="1"/>
</dbReference>
<dbReference type="Pfam" id="PF01585">
    <property type="entry name" value="G-patch"/>
    <property type="match status" value="1"/>
</dbReference>
<dbReference type="InterPro" id="IPR005162">
    <property type="entry name" value="Retrotrans_gag_dom"/>
</dbReference>
<feature type="compositionally biased region" description="Polar residues" evidence="1">
    <location>
        <begin position="58"/>
        <end position="69"/>
    </location>
</feature>
<dbReference type="PROSITE" id="PS50174">
    <property type="entry name" value="G_PATCH"/>
    <property type="match status" value="1"/>
</dbReference>
<dbReference type="Pfam" id="PF00078">
    <property type="entry name" value="RVT_1"/>
    <property type="match status" value="1"/>
</dbReference>
<reference evidence="5" key="1">
    <citation type="submission" date="2022-08" db="EMBL/GenBank/DDBJ databases">
        <authorList>
            <person name="Marques A."/>
        </authorList>
    </citation>
    <scope>NUCLEOTIDE SEQUENCE</scope>
    <source>
        <strain evidence="5">RhyPub2mFocal</strain>
        <tissue evidence="5">Leaves</tissue>
    </source>
</reference>
<dbReference type="CDD" id="cd00303">
    <property type="entry name" value="retropepsin_like"/>
    <property type="match status" value="1"/>
</dbReference>
<gene>
    <name evidence="5" type="ORF">LUZ62_069159</name>
</gene>
<organism evidence="5 6">
    <name type="scientific">Rhynchospora pubera</name>
    <dbReference type="NCBI Taxonomy" id="906938"/>
    <lineage>
        <taxon>Eukaryota</taxon>
        <taxon>Viridiplantae</taxon>
        <taxon>Streptophyta</taxon>
        <taxon>Embryophyta</taxon>
        <taxon>Tracheophyta</taxon>
        <taxon>Spermatophyta</taxon>
        <taxon>Magnoliopsida</taxon>
        <taxon>Liliopsida</taxon>
        <taxon>Poales</taxon>
        <taxon>Cyperaceae</taxon>
        <taxon>Cyperoideae</taxon>
        <taxon>Rhynchosporeae</taxon>
        <taxon>Rhynchospora</taxon>
    </lineage>
</organism>
<feature type="region of interest" description="Disordered" evidence="1">
    <location>
        <begin position="309"/>
        <end position="328"/>
    </location>
</feature>
<sequence>MSSAGGSPENPNEIASPLETNTSNEDQTLKNLLAETIQTMNTMMTKFAALTQAQQNPNMSIPNTLENQTGPPPIQPHEEPNHNMFVSANTVRSEQSPSPIEFDPLKARIDRVEAELSKIKIGGTKSISFQDLCPFPNVSLPENFKLPEFEKYNGEGCPVSHLRAYCGDMVPLRSNDPLLIRCFQKSLTGPALKWFTSLDLSSLTSFNQLSNLFIDQYSYNLDMEPRREDLESLKQNNGESFGSYVGRWRAVAARVKAKPTDEESINLIVKSALPSFSGYLAMQEHSDFPALIKAGSRIESAINQGLVPALGQQPSLPNPFNAKRTRTEQKSTVAVGISKNSEDVNATFEVSAFKKPYTPNNFYQNNKPEGQQKPTQLNTQMENLTKADATNHPPANQSQQPRTFRKFTPIGEPASSILAKLVEEGNIALLNRQVNPGSRGYDPTVFCEFHQSVGHHTDNCYNLKHAIQDLIDKGSITIKEPTAETTNIMSNPLPQHQKSEEVNPSHAINCFEYDGHGSDFSNDFISHIEAELVRTYTKPIEVMGVQSINQTMLTKCRKPTEVLGVSKQQFKPIEVLGVRKHASKPIVVLGPKPIEVLGKPAVTDLSKVPFDYNQSHTCAELSNMTRSGRIYKPAHLISDSPFIEIKNKDDVETQPKKDASSYDVVSQLKKTKAEISVWELLTKSPTHYQALQKVLQTVNVPINVEPKDLEKLVASISEPSQIIAFSDDELPPEKEKHNRSLYIRVQCNGYHVPFVLIDNGSALNVCPLRTAIKIGLDPKMFRKTMGEVRAFDSTSREIIGEIDLKVIIGPIEFGVTFQVVDIKSTFNLILGRPWLHTYKVVPSSLHQCLKFIFNNEVVVITAEPETVIPLEAGSFGLNHQVPLIDVNHPNPEKMFLNLHKQWNYVPGQGLGKMNQGPVKPLNLTKNKGTQGLGYDPNEMAFKSGTLTTNTPLKDTFIQGGIIRPDERDHEGQREVFEVNTLDGLPVDPITGQHVRRLMVEANAMLGTPVHLPSQPRDAPSTSGSKPKSDAEPKSDSEDQIQKVMIMQLEAFQLLMRLVAQGQGASDLLAIEEPYEADDEELSTLINQQEKSNMSTLEEMEEVNLGTDEESKCVHIGTNLSPEMRSELITFLRGYIDVFAWSYSDMPGLDENVVVHRLPLKPGAKPVKQKLRRLKPEWVLKIKEAVIKQCNAGFLQVCPYPEWLANIVPVPKKDGRVRMCVDYRNLNKASPKDDFPLPHIDFLVDNTAGHEMLSLMDGSSGYNQIQMAQEDKEKTSFITPWGVFCYRVMPFGLKNAGATYQRAMTALFHDMMHKEIEVYVDDMIAKSRNADDHIKCLKKILDRARKYKLRLNPQKCSFGVTKGKVLGFIVSRRGIEVDQGKVKAIMEMPPPKTEKEFKIKHHRSSPYRPQMNGAVEAANKNLIRIIEKMVVTHREWHEMLPYALWAYRTSMRTSTGATPYSLTYGMEAVLPVEVEIPSLRVLMEAKLEESEWVQSRGSDGKFKPNWEGPYVVKEVYTGNAIKLKDMDGDEHPEPINIQYVKRYYA</sequence>
<feature type="compositionally biased region" description="Basic and acidic residues" evidence="1">
    <location>
        <begin position="1026"/>
        <end position="1037"/>
    </location>
</feature>
<dbReference type="PROSITE" id="PS50878">
    <property type="entry name" value="RT_POL"/>
    <property type="match status" value="1"/>
</dbReference>
<feature type="domain" description="Integrase catalytic" evidence="4">
    <location>
        <begin position="1374"/>
        <end position="1466"/>
    </location>
</feature>
<accession>A0AAV8CVS8</accession>
<evidence type="ECO:0000313" key="5">
    <source>
        <dbReference type="EMBL" id="KAJ4758784.1"/>
    </source>
</evidence>
<comment type="caution">
    <text evidence="5">The sequence shown here is derived from an EMBL/GenBank/DDBJ whole genome shotgun (WGS) entry which is preliminary data.</text>
</comment>
<dbReference type="GO" id="GO:0003676">
    <property type="term" value="F:nucleic acid binding"/>
    <property type="evidence" value="ECO:0007669"/>
    <property type="project" value="InterPro"/>
</dbReference>
<dbReference type="InterPro" id="IPR043502">
    <property type="entry name" value="DNA/RNA_pol_sf"/>
</dbReference>
<dbReference type="InterPro" id="IPR000467">
    <property type="entry name" value="G_patch_dom"/>
</dbReference>
<dbReference type="InterPro" id="IPR000477">
    <property type="entry name" value="RT_dom"/>
</dbReference>
<dbReference type="InterPro" id="IPR043128">
    <property type="entry name" value="Rev_trsase/Diguanyl_cyclase"/>
</dbReference>
<dbReference type="Gene3D" id="2.40.70.10">
    <property type="entry name" value="Acid Proteases"/>
    <property type="match status" value="1"/>
</dbReference>
<name>A0AAV8CVS8_9POAL</name>
<proteinExistence type="predicted"/>
<dbReference type="InterPro" id="IPR021109">
    <property type="entry name" value="Peptidase_aspartic_dom_sf"/>
</dbReference>
<dbReference type="PANTHER" id="PTHR24559">
    <property type="entry name" value="TRANSPOSON TY3-I GAG-POL POLYPROTEIN"/>
    <property type="match status" value="1"/>
</dbReference>
<evidence type="ECO:0000259" key="4">
    <source>
        <dbReference type="PROSITE" id="PS50994"/>
    </source>
</evidence>